<dbReference type="EMBL" id="NQIK02000010">
    <property type="protein sequence ID" value="KAF7565477.1"/>
    <property type="molecule type" value="Genomic_DNA"/>
</dbReference>
<comment type="caution">
    <text evidence="1">The sequence shown here is derived from an EMBL/GenBank/DDBJ whole genome shotgun (WGS) entry which is preliminary data.</text>
</comment>
<protein>
    <submittedName>
        <fullName evidence="1">Uncharacterized protein</fullName>
    </submittedName>
</protein>
<dbReference type="AlphaFoldDB" id="A0A5M9KT21"/>
<accession>A0A5M9KT21</accession>
<gene>
    <name evidence="1" type="ORF">PtrM4_049110</name>
</gene>
<evidence type="ECO:0000313" key="2">
    <source>
        <dbReference type="Proteomes" id="UP000245464"/>
    </source>
</evidence>
<sequence length="61" mass="6473">MLEVMTVMSELGASEVAEGIGMEELSDAVLLLPALEVKLGIEDTGPVPELHIDEVEPELLA</sequence>
<dbReference type="KEGG" id="ptrr:90954943"/>
<evidence type="ECO:0000313" key="1">
    <source>
        <dbReference type="EMBL" id="KAF7565477.1"/>
    </source>
</evidence>
<name>A0A5M9KT21_9PLEO</name>
<dbReference type="RefSeq" id="XP_065959365.1">
    <property type="nucleotide sequence ID" value="XM_066104801.1"/>
</dbReference>
<dbReference type="GeneID" id="90954943"/>
<reference evidence="1" key="1">
    <citation type="journal article" date="2018" name="BMC Genomics">
        <title>Comparative genomics of the wheat fungal pathogen Pyrenophora tritici-repentis reveals chromosomal variations and genome plasticity.</title>
        <authorList>
            <person name="Moolhuijzen P."/>
            <person name="See P.T."/>
            <person name="Hane J.K."/>
            <person name="Shi G."/>
            <person name="Liu Z."/>
            <person name="Oliver R.P."/>
            <person name="Moffat C.S."/>
        </authorList>
    </citation>
    <scope>NUCLEOTIDE SEQUENCE [LARGE SCALE GENOMIC DNA]</scope>
    <source>
        <strain evidence="1">M4</strain>
    </source>
</reference>
<organism evidence="1 2">
    <name type="scientific">Pyrenophora tritici-repentis</name>
    <dbReference type="NCBI Taxonomy" id="45151"/>
    <lineage>
        <taxon>Eukaryota</taxon>
        <taxon>Fungi</taxon>
        <taxon>Dikarya</taxon>
        <taxon>Ascomycota</taxon>
        <taxon>Pezizomycotina</taxon>
        <taxon>Dothideomycetes</taxon>
        <taxon>Pleosporomycetidae</taxon>
        <taxon>Pleosporales</taxon>
        <taxon>Pleosporineae</taxon>
        <taxon>Pleosporaceae</taxon>
        <taxon>Pyrenophora</taxon>
    </lineage>
</organism>
<dbReference type="Proteomes" id="UP000245464">
    <property type="component" value="Chromosome 10"/>
</dbReference>
<proteinExistence type="predicted"/>